<dbReference type="Proteomes" id="UP001403385">
    <property type="component" value="Unassembled WGS sequence"/>
</dbReference>
<keyword evidence="3" id="KW-0472">Membrane</keyword>
<feature type="transmembrane region" description="Helical" evidence="3">
    <location>
        <begin position="12"/>
        <end position="31"/>
    </location>
</feature>
<dbReference type="PANTHER" id="PTHR10680">
    <property type="entry name" value="PEPTIDYL-GLYCINE ALPHA-AMIDATING MONOOXYGENASE"/>
    <property type="match status" value="1"/>
</dbReference>
<dbReference type="RefSeq" id="WP_346820201.1">
    <property type="nucleotide sequence ID" value="NZ_JBDKWZ010000003.1"/>
</dbReference>
<keyword evidence="5" id="KW-1185">Reference proteome</keyword>
<name>A0AAW9S7V7_9BACT</name>
<proteinExistence type="predicted"/>
<keyword evidence="2" id="KW-0325">Glycoprotein</keyword>
<dbReference type="EMBL" id="JBDKWZ010000003">
    <property type="protein sequence ID" value="MEN7547413.1"/>
    <property type="molecule type" value="Genomic_DNA"/>
</dbReference>
<keyword evidence="1" id="KW-0732">Signal</keyword>
<dbReference type="Gene3D" id="2.120.10.30">
    <property type="entry name" value="TolB, C-terminal domain"/>
    <property type="match status" value="1"/>
</dbReference>
<dbReference type="SUPFAM" id="SSF63829">
    <property type="entry name" value="Calcium-dependent phosphotriesterase"/>
    <property type="match status" value="1"/>
</dbReference>
<organism evidence="4 5">
    <name type="scientific">Rapidithrix thailandica</name>
    <dbReference type="NCBI Taxonomy" id="413964"/>
    <lineage>
        <taxon>Bacteria</taxon>
        <taxon>Pseudomonadati</taxon>
        <taxon>Bacteroidota</taxon>
        <taxon>Cytophagia</taxon>
        <taxon>Cytophagales</taxon>
        <taxon>Flammeovirgaceae</taxon>
        <taxon>Rapidithrix</taxon>
    </lineage>
</organism>
<dbReference type="PANTHER" id="PTHR10680:SF28">
    <property type="entry name" value="SMP-30_GLUCONOLACTONASE_LRE-LIKE REGION DOMAIN-CONTAINING PROTEIN"/>
    <property type="match status" value="1"/>
</dbReference>
<keyword evidence="3" id="KW-1133">Transmembrane helix</keyword>
<accession>A0AAW9S7V7</accession>
<dbReference type="AlphaFoldDB" id="A0AAW9S7V7"/>
<protein>
    <submittedName>
        <fullName evidence="4">6-bladed beta-propeller</fullName>
    </submittedName>
</protein>
<evidence type="ECO:0000256" key="2">
    <source>
        <dbReference type="ARBA" id="ARBA00023180"/>
    </source>
</evidence>
<gene>
    <name evidence="4" type="ORF">AAG747_05820</name>
</gene>
<sequence>MKIEKQIRRRKFAKITMGLIGAGISFPYVNFGKPNRSKAPIVGHGDFQYKVHWDWGKQNPTRIPVKDCHEMVQDRKGRLFLLTNETKNNVIIYDRSGKVLSTWGNAFPGGHGLTLSREGEEEFLFITDHDRHQVFKTTLDGKILMTLDYPKETGKYEKAEQYKPTEVAVAPNGDFYVADGYGLDYIIHYNHKGKYIRHFGGKGDNKDQLKNAHGVCIDQRDPANPVLLVTSRATQEFKRFTLDGKYLDTVSTPGCWICRPVIHGDNLYFSVIVTKNWGAYDGLVIVLDKKNRIISAPGGSAPVYQNGLLQEIEYDGHTFLNPHDVCVDQDTNLYVPQWYSGKTYPVMLERI</sequence>
<reference evidence="4 5" key="1">
    <citation type="submission" date="2024-04" db="EMBL/GenBank/DDBJ databases">
        <title>Novel genus in family Flammeovirgaceae.</title>
        <authorList>
            <person name="Nguyen T.H."/>
            <person name="Vuong T.Q."/>
            <person name="Le H."/>
            <person name="Kim S.-G."/>
        </authorList>
    </citation>
    <scope>NUCLEOTIDE SEQUENCE [LARGE SCALE GENOMIC DNA]</scope>
    <source>
        <strain evidence="4 5">JCM 23209</strain>
    </source>
</reference>
<comment type="caution">
    <text evidence="4">The sequence shown here is derived from an EMBL/GenBank/DDBJ whole genome shotgun (WGS) entry which is preliminary data.</text>
</comment>
<evidence type="ECO:0000256" key="3">
    <source>
        <dbReference type="SAM" id="Phobius"/>
    </source>
</evidence>
<evidence type="ECO:0000313" key="5">
    <source>
        <dbReference type="Proteomes" id="UP001403385"/>
    </source>
</evidence>
<dbReference type="InterPro" id="IPR011042">
    <property type="entry name" value="6-blade_b-propeller_TolB-like"/>
</dbReference>
<evidence type="ECO:0000313" key="4">
    <source>
        <dbReference type="EMBL" id="MEN7547413.1"/>
    </source>
</evidence>
<evidence type="ECO:0000256" key="1">
    <source>
        <dbReference type="ARBA" id="ARBA00022729"/>
    </source>
</evidence>
<dbReference type="GO" id="GO:0005576">
    <property type="term" value="C:extracellular region"/>
    <property type="evidence" value="ECO:0007669"/>
    <property type="project" value="TreeGrafter"/>
</dbReference>
<keyword evidence="3" id="KW-0812">Transmembrane</keyword>